<dbReference type="Pfam" id="PF03108">
    <property type="entry name" value="DBD_Tnp_Mut"/>
    <property type="match status" value="1"/>
</dbReference>
<evidence type="ECO:0000313" key="2">
    <source>
        <dbReference type="EMBL" id="KAL1191770.1"/>
    </source>
</evidence>
<dbReference type="InterPro" id="IPR004332">
    <property type="entry name" value="Transposase_MuDR"/>
</dbReference>
<organism evidence="2 3">
    <name type="scientific">Cardamine amara subsp. amara</name>
    <dbReference type="NCBI Taxonomy" id="228776"/>
    <lineage>
        <taxon>Eukaryota</taxon>
        <taxon>Viridiplantae</taxon>
        <taxon>Streptophyta</taxon>
        <taxon>Embryophyta</taxon>
        <taxon>Tracheophyta</taxon>
        <taxon>Spermatophyta</taxon>
        <taxon>Magnoliopsida</taxon>
        <taxon>eudicotyledons</taxon>
        <taxon>Gunneridae</taxon>
        <taxon>Pentapetalae</taxon>
        <taxon>rosids</taxon>
        <taxon>malvids</taxon>
        <taxon>Brassicales</taxon>
        <taxon>Brassicaceae</taxon>
        <taxon>Cardamineae</taxon>
        <taxon>Cardamine</taxon>
    </lineage>
</organism>
<dbReference type="AlphaFoldDB" id="A0ABD0ZWB7"/>
<dbReference type="Proteomes" id="UP001558713">
    <property type="component" value="Unassembled WGS sequence"/>
</dbReference>
<sequence length="204" mass="23407">MCSTNDAFDHVVLLNGGEQMKCELKKEEFGIDGYGPVDTYEWTNKCGGNLSNGGVPRKLEEINDEEFDIPPMFDDTIYKRDEILDLDYEDESGIYVGKMYACKTDCQIALAIHAIKKRFHFKQTKTTRNSFVLTCSDTKCFWRIMARETKNHGYYEIGKVEPEHTCSIETRSKCMEKATSRVIASLYKSKYINQNKGPNAVDMQ</sequence>
<protein>
    <recommendedName>
        <fullName evidence="1">Transposase MuDR plant domain-containing protein</fullName>
    </recommendedName>
</protein>
<comment type="caution">
    <text evidence="2">The sequence shown here is derived from an EMBL/GenBank/DDBJ whole genome shotgun (WGS) entry which is preliminary data.</text>
</comment>
<reference evidence="2 3" key="1">
    <citation type="submission" date="2024-04" db="EMBL/GenBank/DDBJ databases">
        <title>Genome assembly C_amara_ONT_v2.</title>
        <authorList>
            <person name="Yant L."/>
            <person name="Moore C."/>
            <person name="Slenker M."/>
        </authorList>
    </citation>
    <scope>NUCLEOTIDE SEQUENCE [LARGE SCALE GENOMIC DNA]</scope>
    <source>
        <tissue evidence="2">Leaf</tissue>
    </source>
</reference>
<proteinExistence type="predicted"/>
<evidence type="ECO:0000259" key="1">
    <source>
        <dbReference type="Pfam" id="PF03108"/>
    </source>
</evidence>
<accession>A0ABD0ZWB7</accession>
<name>A0ABD0ZWB7_CARAN</name>
<dbReference type="EMBL" id="JBANAX010000843">
    <property type="protein sequence ID" value="KAL1191770.1"/>
    <property type="molecule type" value="Genomic_DNA"/>
</dbReference>
<feature type="domain" description="Transposase MuDR plant" evidence="1">
    <location>
        <begin position="96"/>
        <end position="154"/>
    </location>
</feature>
<keyword evidence="3" id="KW-1185">Reference proteome</keyword>
<gene>
    <name evidence="2" type="ORF">V5N11_001553</name>
</gene>
<evidence type="ECO:0000313" key="3">
    <source>
        <dbReference type="Proteomes" id="UP001558713"/>
    </source>
</evidence>